<name>A0ABS4Y5D4_9ACTN</name>
<feature type="transmembrane region" description="Helical" evidence="2">
    <location>
        <begin position="387"/>
        <end position="406"/>
    </location>
</feature>
<feature type="transmembrane region" description="Helical" evidence="2">
    <location>
        <begin position="305"/>
        <end position="326"/>
    </location>
</feature>
<keyword evidence="2" id="KW-0472">Membrane</keyword>
<feature type="region of interest" description="Disordered" evidence="1">
    <location>
        <begin position="477"/>
        <end position="527"/>
    </location>
</feature>
<feature type="transmembrane region" description="Helical" evidence="2">
    <location>
        <begin position="200"/>
        <end position="219"/>
    </location>
</feature>
<feature type="transmembrane region" description="Helical" evidence="2">
    <location>
        <begin position="87"/>
        <end position="108"/>
    </location>
</feature>
<feature type="transmembrane region" description="Helical" evidence="2">
    <location>
        <begin position="157"/>
        <end position="180"/>
    </location>
</feature>
<evidence type="ECO:0000313" key="4">
    <source>
        <dbReference type="Proteomes" id="UP001519291"/>
    </source>
</evidence>
<feature type="region of interest" description="Disordered" evidence="1">
    <location>
        <begin position="578"/>
        <end position="646"/>
    </location>
</feature>
<feature type="transmembrane region" description="Helical" evidence="2">
    <location>
        <begin position="549"/>
        <end position="573"/>
    </location>
</feature>
<evidence type="ECO:0000313" key="3">
    <source>
        <dbReference type="EMBL" id="MBP2403647.1"/>
    </source>
</evidence>
<proteinExistence type="predicted"/>
<dbReference type="RefSeq" id="WP_209515422.1">
    <property type="nucleotide sequence ID" value="NZ_JAGIOH010000001.1"/>
</dbReference>
<gene>
    <name evidence="3" type="ORF">JO379_003116</name>
</gene>
<reference evidence="3 4" key="1">
    <citation type="submission" date="2021-03" db="EMBL/GenBank/DDBJ databases">
        <title>Sequencing the genomes of 1000 actinobacteria strains.</title>
        <authorList>
            <person name="Klenk H.-P."/>
        </authorList>
    </citation>
    <scope>NUCLEOTIDE SEQUENCE [LARGE SCALE GENOMIC DNA]</scope>
    <source>
        <strain evidence="3 4">DSM 41480</strain>
    </source>
</reference>
<evidence type="ECO:0000256" key="2">
    <source>
        <dbReference type="SAM" id="Phobius"/>
    </source>
</evidence>
<feature type="compositionally biased region" description="Low complexity" evidence="1">
    <location>
        <begin position="605"/>
        <end position="631"/>
    </location>
</feature>
<feature type="transmembrane region" description="Helical" evidence="2">
    <location>
        <begin position="271"/>
        <end position="293"/>
    </location>
</feature>
<keyword evidence="2" id="KW-1133">Transmembrane helix</keyword>
<keyword evidence="2" id="KW-0812">Transmembrane</keyword>
<feature type="transmembrane region" description="Helical" evidence="2">
    <location>
        <begin position="435"/>
        <end position="453"/>
    </location>
</feature>
<accession>A0ABS4Y5D4</accession>
<sequence length="792" mass="80854">MKCGRERPQEAGAAASATPAAVSATPSVPPAAPPSVPPAAPPSVPPAAPPLPPPPSSPAPPAYAPQGGYAQPGPGALFLRRTFTGDWLGSAKAVLWPTALLLVLALAVSLPSSDDYEEADFAHWSDRFQVVIAVLMQGLGGTFEVETRRGGSLITMFVQGGGSLSVWLLTFTLAWAGAVALGARLLRRSRPQGAGGGAEAALRIGLLSGAVVLVLGLYGQPDVKLFTVDTSPVLAALFTFALSGAVSASVLCREELLARSGAGALMAVRAWGTALRALGLTVALCAVVVFVVVASHESDVSGWGVLASLLVLVNLALMALGLSWGASVEASAAKGRGGEEGGTFGLSQLGDTYGGWAQTGALALGVVCAVILALLLARRSADRREQILSGAFFLGAFWLLSLVSGAEMEMSAGTSFGYGSQSGGGRMGPNVGESLLFGLLWTAGAVLLAAFLTRTGRTTPGVPPGYPAPPVAWPAPAAPTAPAAPAAPAAPTGPPAAPAQPPVAPAVSAAPAAPAAPPAPEVPTAVTDVTPAPVAPAATPPRRTGRSRIFMWVAVGLAAFVVGGAAAGGVLLMNKKNDEKSGGGTAQANKPAASPAEGAKASGGPATAQPPASPSTSPSMSPSTSPSSPAPFHDGPVPEKDLPSGYSTTIAPEGFSVVLPDGWHRMDKGSGQIDFVGSTGFRHLRVGIARDLGKSAHDHFLELEKVVSRQDGYQRVQLTANRFQGKPGALWEWTYKEKGSGRLVRSIDQAYIDDTGTEYAIQYEDYDENWTATRTVFDNAVRYWRVAPLDID</sequence>
<feature type="transmembrane region" description="Helical" evidence="2">
    <location>
        <begin position="356"/>
        <end position="375"/>
    </location>
</feature>
<organism evidence="3 4">
    <name type="scientific">Streptomyces syringium</name>
    <dbReference type="NCBI Taxonomy" id="76729"/>
    <lineage>
        <taxon>Bacteria</taxon>
        <taxon>Bacillati</taxon>
        <taxon>Actinomycetota</taxon>
        <taxon>Actinomycetes</taxon>
        <taxon>Kitasatosporales</taxon>
        <taxon>Streptomycetaceae</taxon>
        <taxon>Streptomyces</taxon>
    </lineage>
</organism>
<dbReference type="Proteomes" id="UP001519291">
    <property type="component" value="Unassembled WGS sequence"/>
</dbReference>
<feature type="compositionally biased region" description="Low complexity" evidence="1">
    <location>
        <begin position="480"/>
        <end position="490"/>
    </location>
</feature>
<feature type="compositionally biased region" description="Pro residues" evidence="1">
    <location>
        <begin position="491"/>
        <end position="504"/>
    </location>
</feature>
<keyword evidence="4" id="KW-1185">Reference proteome</keyword>
<protein>
    <submittedName>
        <fullName evidence="3">Uncharacterized protein</fullName>
    </submittedName>
</protein>
<dbReference type="EMBL" id="JAGIOH010000001">
    <property type="protein sequence ID" value="MBP2403647.1"/>
    <property type="molecule type" value="Genomic_DNA"/>
</dbReference>
<dbReference type="GeneID" id="91569981"/>
<comment type="caution">
    <text evidence="3">The sequence shown here is derived from an EMBL/GenBank/DDBJ whole genome shotgun (WGS) entry which is preliminary data.</text>
</comment>
<feature type="compositionally biased region" description="Pro residues" evidence="1">
    <location>
        <begin position="27"/>
        <end position="63"/>
    </location>
</feature>
<feature type="compositionally biased region" description="Low complexity" evidence="1">
    <location>
        <begin position="11"/>
        <end position="26"/>
    </location>
</feature>
<feature type="region of interest" description="Disordered" evidence="1">
    <location>
        <begin position="1"/>
        <end position="67"/>
    </location>
</feature>
<evidence type="ECO:0000256" key="1">
    <source>
        <dbReference type="SAM" id="MobiDB-lite"/>
    </source>
</evidence>